<dbReference type="EMBL" id="HG002012">
    <property type="protein sequence ID" value="CDF39213.1"/>
    <property type="molecule type" value="Genomic_DNA"/>
</dbReference>
<accession>R7QN53</accession>
<evidence type="ECO:0000313" key="1">
    <source>
        <dbReference type="EMBL" id="CDF39213.1"/>
    </source>
</evidence>
<dbReference type="Proteomes" id="UP000012073">
    <property type="component" value="Unassembled WGS sequence"/>
</dbReference>
<reference evidence="2" key="1">
    <citation type="journal article" date="2013" name="Proc. Natl. Acad. Sci. U.S.A.">
        <title>Genome structure and metabolic features in the red seaweed Chondrus crispus shed light on evolution of the Archaeplastida.</title>
        <authorList>
            <person name="Collen J."/>
            <person name="Porcel B."/>
            <person name="Carre W."/>
            <person name="Ball S.G."/>
            <person name="Chaparro C."/>
            <person name="Tonon T."/>
            <person name="Barbeyron T."/>
            <person name="Michel G."/>
            <person name="Noel B."/>
            <person name="Valentin K."/>
            <person name="Elias M."/>
            <person name="Artiguenave F."/>
            <person name="Arun A."/>
            <person name="Aury J.M."/>
            <person name="Barbosa-Neto J.F."/>
            <person name="Bothwell J.H."/>
            <person name="Bouget F.Y."/>
            <person name="Brillet L."/>
            <person name="Cabello-Hurtado F."/>
            <person name="Capella-Gutierrez S."/>
            <person name="Charrier B."/>
            <person name="Cladiere L."/>
            <person name="Cock J.M."/>
            <person name="Coelho S.M."/>
            <person name="Colleoni C."/>
            <person name="Czjzek M."/>
            <person name="Da Silva C."/>
            <person name="Delage L."/>
            <person name="Denoeud F."/>
            <person name="Deschamps P."/>
            <person name="Dittami S.M."/>
            <person name="Gabaldon T."/>
            <person name="Gachon C.M."/>
            <person name="Groisillier A."/>
            <person name="Herve C."/>
            <person name="Jabbari K."/>
            <person name="Katinka M."/>
            <person name="Kloareg B."/>
            <person name="Kowalczyk N."/>
            <person name="Labadie K."/>
            <person name="Leblanc C."/>
            <person name="Lopez P.J."/>
            <person name="McLachlan D.H."/>
            <person name="Meslet-Cladiere L."/>
            <person name="Moustafa A."/>
            <person name="Nehr Z."/>
            <person name="Nyvall Collen P."/>
            <person name="Panaud O."/>
            <person name="Partensky F."/>
            <person name="Poulain J."/>
            <person name="Rensing S.A."/>
            <person name="Rousvoal S."/>
            <person name="Samson G."/>
            <person name="Symeonidi A."/>
            <person name="Weissenbach J."/>
            <person name="Zambounis A."/>
            <person name="Wincker P."/>
            <person name="Boyen C."/>
        </authorList>
    </citation>
    <scope>NUCLEOTIDE SEQUENCE [LARGE SCALE GENOMIC DNA]</scope>
    <source>
        <strain evidence="2">cv. Stackhouse</strain>
    </source>
</reference>
<protein>
    <submittedName>
        <fullName evidence="1">Uncharacterized protein</fullName>
    </submittedName>
</protein>
<name>R7QN53_CHOCR</name>
<dbReference type="GeneID" id="17326843"/>
<gene>
    <name evidence="1" type="ORF">CHC_T00006476001</name>
</gene>
<sequence length="141" mass="16161">MHRARHRLRNNTLHTRCIFVSRTVIVPPPSLARQSNRHRFWTRACSLHQLKRPIRCPRLAPPRSPSLPPVRTALPPAGNLHIASRCRPAAFTILRIIYFSTAANLNKPSRHFLVSQPHDAPTPNTHTHTHTDTYTWLDPTV</sequence>
<organism evidence="1 2">
    <name type="scientific">Chondrus crispus</name>
    <name type="common">Carrageen Irish moss</name>
    <name type="synonym">Polymorpha crispa</name>
    <dbReference type="NCBI Taxonomy" id="2769"/>
    <lineage>
        <taxon>Eukaryota</taxon>
        <taxon>Rhodophyta</taxon>
        <taxon>Florideophyceae</taxon>
        <taxon>Rhodymeniophycidae</taxon>
        <taxon>Gigartinales</taxon>
        <taxon>Gigartinaceae</taxon>
        <taxon>Chondrus</taxon>
    </lineage>
</organism>
<keyword evidence="2" id="KW-1185">Reference proteome</keyword>
<dbReference type="KEGG" id="ccp:CHC_T00006476001"/>
<dbReference type="RefSeq" id="XP_005719124.1">
    <property type="nucleotide sequence ID" value="XM_005719067.1"/>
</dbReference>
<dbReference type="Gramene" id="CDF39213">
    <property type="protein sequence ID" value="CDF39213"/>
    <property type="gene ID" value="CHC_T00006476001"/>
</dbReference>
<proteinExistence type="predicted"/>
<evidence type="ECO:0000313" key="2">
    <source>
        <dbReference type="Proteomes" id="UP000012073"/>
    </source>
</evidence>
<dbReference type="AlphaFoldDB" id="R7QN53"/>